<dbReference type="PANTHER" id="PTHR43785">
    <property type="entry name" value="GAMMA-GLUTAMYLPUTRESCINE SYNTHETASE"/>
    <property type="match status" value="1"/>
</dbReference>
<dbReference type="PROSITE" id="PS51987">
    <property type="entry name" value="GS_CATALYTIC"/>
    <property type="match status" value="1"/>
</dbReference>
<evidence type="ECO:0000256" key="6">
    <source>
        <dbReference type="ARBA" id="ARBA00022840"/>
    </source>
</evidence>
<dbReference type="InterPro" id="IPR008146">
    <property type="entry name" value="Gln_synth_cat_dom"/>
</dbReference>
<proteinExistence type="inferred from homology"/>
<dbReference type="OrthoDB" id="9807095at2"/>
<dbReference type="Pfam" id="PF00120">
    <property type="entry name" value="Gln-synt_C"/>
    <property type="match status" value="1"/>
</dbReference>
<name>A0A0P1G1C5_9RHOB</name>
<dbReference type="AlphaFoldDB" id="A0A0P1G1C5"/>
<dbReference type="GO" id="GO:0006576">
    <property type="term" value="P:biogenic amine metabolic process"/>
    <property type="evidence" value="ECO:0007669"/>
    <property type="project" value="UniProtKB-ARBA"/>
</dbReference>
<comment type="cofactor">
    <cofactor evidence="1">
        <name>Mg(2+)</name>
        <dbReference type="ChEBI" id="CHEBI:18420"/>
    </cofactor>
</comment>
<dbReference type="GO" id="GO:0006542">
    <property type="term" value="P:glutamine biosynthetic process"/>
    <property type="evidence" value="ECO:0007669"/>
    <property type="project" value="InterPro"/>
</dbReference>
<dbReference type="FunFam" id="3.30.590.10:FF:000005">
    <property type="entry name" value="Probable glutamine synthetase"/>
    <property type="match status" value="1"/>
</dbReference>
<dbReference type="SUPFAM" id="SSF54368">
    <property type="entry name" value="Glutamine synthetase, N-terminal domain"/>
    <property type="match status" value="1"/>
</dbReference>
<dbReference type="GO" id="GO:0005524">
    <property type="term" value="F:ATP binding"/>
    <property type="evidence" value="ECO:0007669"/>
    <property type="project" value="UniProtKB-KW"/>
</dbReference>
<dbReference type="PROSITE" id="PS51986">
    <property type="entry name" value="GS_BETA_GRASP"/>
    <property type="match status" value="1"/>
</dbReference>
<keyword evidence="6" id="KW-0067">ATP-binding</keyword>
<dbReference type="SMART" id="SM01230">
    <property type="entry name" value="Gln-synt_C"/>
    <property type="match status" value="1"/>
</dbReference>
<evidence type="ECO:0000256" key="8">
    <source>
        <dbReference type="PROSITE-ProRule" id="PRU01330"/>
    </source>
</evidence>
<evidence type="ECO:0000259" key="10">
    <source>
        <dbReference type="PROSITE" id="PS51986"/>
    </source>
</evidence>
<dbReference type="Gene3D" id="3.10.20.70">
    <property type="entry name" value="Glutamine synthetase, N-terminal domain"/>
    <property type="match status" value="1"/>
</dbReference>
<dbReference type="InterPro" id="IPR036651">
    <property type="entry name" value="Gln_synt_N_sf"/>
</dbReference>
<comment type="function">
    <text evidence="2">Catalyzes the ATP-dependent biosynthesis of glutamine from glutamate and ammonia.</text>
</comment>
<evidence type="ECO:0000256" key="3">
    <source>
        <dbReference type="ARBA" id="ARBA00009897"/>
    </source>
</evidence>
<evidence type="ECO:0000313" key="12">
    <source>
        <dbReference type="EMBL" id="CUH75586.1"/>
    </source>
</evidence>
<evidence type="ECO:0000256" key="9">
    <source>
        <dbReference type="RuleBase" id="RU000384"/>
    </source>
</evidence>
<dbReference type="EMBL" id="CYSE01000001">
    <property type="protein sequence ID" value="CUH75586.1"/>
    <property type="molecule type" value="Genomic_DNA"/>
</dbReference>
<feature type="domain" description="GS beta-grasp" evidence="10">
    <location>
        <begin position="17"/>
        <end position="112"/>
    </location>
</feature>
<dbReference type="RefSeq" id="WP_058246061.1">
    <property type="nucleotide sequence ID" value="NZ_CYSE01000001.1"/>
</dbReference>
<dbReference type="SUPFAM" id="SSF55931">
    <property type="entry name" value="Glutamine synthetase/guanido kinase"/>
    <property type="match status" value="1"/>
</dbReference>
<evidence type="ECO:0000256" key="5">
    <source>
        <dbReference type="ARBA" id="ARBA00022741"/>
    </source>
</evidence>
<dbReference type="GO" id="GO:0042402">
    <property type="term" value="P:biogenic amine catabolic process"/>
    <property type="evidence" value="ECO:0007669"/>
    <property type="project" value="UniProtKB-ARBA"/>
</dbReference>
<dbReference type="EC" id="6.3.1.2" evidence="12"/>
<organism evidence="12 13">
    <name type="scientific">Tropicibacter naphthalenivorans</name>
    <dbReference type="NCBI Taxonomy" id="441103"/>
    <lineage>
        <taxon>Bacteria</taxon>
        <taxon>Pseudomonadati</taxon>
        <taxon>Pseudomonadota</taxon>
        <taxon>Alphaproteobacteria</taxon>
        <taxon>Rhodobacterales</taxon>
        <taxon>Roseobacteraceae</taxon>
        <taxon>Tropicibacter</taxon>
    </lineage>
</organism>
<dbReference type="Proteomes" id="UP000054935">
    <property type="component" value="Unassembled WGS sequence"/>
</dbReference>
<gene>
    <name evidence="12" type="primary">glnA_1</name>
    <name evidence="12" type="ORF">TRN7648_00515</name>
</gene>
<reference evidence="12 13" key="1">
    <citation type="submission" date="2015-09" db="EMBL/GenBank/DDBJ databases">
        <authorList>
            <consortium name="Swine Surveillance"/>
        </authorList>
    </citation>
    <scope>NUCLEOTIDE SEQUENCE [LARGE SCALE GENOMIC DNA]</scope>
    <source>
        <strain evidence="12 13">CECT 7648</strain>
    </source>
</reference>
<dbReference type="GO" id="GO:0004356">
    <property type="term" value="F:glutamine synthetase activity"/>
    <property type="evidence" value="ECO:0007669"/>
    <property type="project" value="UniProtKB-EC"/>
</dbReference>
<keyword evidence="5" id="KW-0547">Nucleotide-binding</keyword>
<evidence type="ECO:0000256" key="7">
    <source>
        <dbReference type="ARBA" id="ARBA00023231"/>
    </source>
</evidence>
<evidence type="ECO:0000259" key="11">
    <source>
        <dbReference type="PROSITE" id="PS51987"/>
    </source>
</evidence>
<dbReference type="Gene3D" id="3.30.590.10">
    <property type="entry name" value="Glutamine synthetase/guanido kinase, catalytic domain"/>
    <property type="match status" value="1"/>
</dbReference>
<dbReference type="PANTHER" id="PTHR43785:SF12">
    <property type="entry name" value="TYPE-1 GLUTAMINE SYNTHETASE 2"/>
    <property type="match status" value="1"/>
</dbReference>
<comment type="similarity">
    <text evidence="3 8 9">Belongs to the glutamine synthetase family.</text>
</comment>
<accession>A0A0P1G1C5</accession>
<evidence type="ECO:0000256" key="2">
    <source>
        <dbReference type="ARBA" id="ARBA00003117"/>
    </source>
</evidence>
<dbReference type="STRING" id="441103.TRN7648_00515"/>
<dbReference type="InterPro" id="IPR008147">
    <property type="entry name" value="Gln_synt_N"/>
</dbReference>
<keyword evidence="4 12" id="KW-0436">Ligase</keyword>
<keyword evidence="13" id="KW-1185">Reference proteome</keyword>
<feature type="domain" description="GS catalytic" evidence="11">
    <location>
        <begin position="119"/>
        <end position="451"/>
    </location>
</feature>
<evidence type="ECO:0000256" key="4">
    <source>
        <dbReference type="ARBA" id="ARBA00022598"/>
    </source>
</evidence>
<evidence type="ECO:0000313" key="13">
    <source>
        <dbReference type="Proteomes" id="UP000054935"/>
    </source>
</evidence>
<sequence>MTQTLSLADLKQQVETGAIDTVLVCLVDMQGRLMGKRMHAAAFLEMAQSKTHCCSYLLATDLVMATSEGFAATNWQTGYGDYVMKPDLGTLRPVPWAEGTVLVLCDVLHDDGRPVAHSPRQMLQAQIARAEAMGLTPIMATELEFYLFQGTADQHRGGFETLQPITSTNSDYAILGTAQDEPVMRPVRNHLRRMGVPVEGSKGEADAGQEELNITHAGALACADHHTLAKHAIKEIARQQGLTASFLAKWHPDRSGSSAHVHQSLMRGGQNVFFEADQPLGKSALMDHYMAGLLKYARDTTLFMAPYINSYKRFTPGTFAPTRIVWAVDNRTSAYRLCGAGTRGVRVECRLPGADMNPYLAQAALLAAGLRGIEEKLTLDAPFEGDGYAGEDARIPTTLTEARAALLGSDMMRAAFGDAVVTHYARVAEWELETFERAVTDWEIARGLERA</sequence>
<evidence type="ECO:0000256" key="1">
    <source>
        <dbReference type="ARBA" id="ARBA00001946"/>
    </source>
</evidence>
<dbReference type="InterPro" id="IPR014746">
    <property type="entry name" value="Gln_synth/guanido_kin_cat_dom"/>
</dbReference>
<keyword evidence="7" id="KW-0535">Nitrogen fixation</keyword>
<protein>
    <submittedName>
        <fullName evidence="12">Glutamine synthetase</fullName>
        <ecNumber evidence="12">6.3.1.2</ecNumber>
    </submittedName>
</protein>